<sequence length="217" mass="23319">MLLRALRVTARRGVRRLSTPVAPTPEAVCANIGVDHHEGALDQVFATLDQNGDGKIDPSELKQGLAAAGLELTDKALQRLTETYGDHTGSLKQAGLLEMLAAVRDHKFHSFAEEAPVEEEAPEPPKQTPIHYVFSDIGHFEGAVDAAFVSADADGDGALNPEELRGALASRGVDVSPQKLSHLYSLYCRGDGKLELVEFANLCGTLTTEHCEEDSFS</sequence>
<dbReference type="Proteomes" id="UP000789595">
    <property type="component" value="Unassembled WGS sequence"/>
</dbReference>
<dbReference type="Gene3D" id="1.10.238.10">
    <property type="entry name" value="EF-hand"/>
    <property type="match status" value="2"/>
</dbReference>
<evidence type="ECO:0000313" key="4">
    <source>
        <dbReference type="EMBL" id="CAH0365573.1"/>
    </source>
</evidence>
<name>A0A8J2S5E8_9STRA</name>
<dbReference type="InterPro" id="IPR002048">
    <property type="entry name" value="EF_hand_dom"/>
</dbReference>
<feature type="domain" description="EF-hand" evidence="3">
    <location>
        <begin position="139"/>
        <end position="174"/>
    </location>
</feature>
<comment type="caution">
    <text evidence="4">The sequence shown here is derived from an EMBL/GenBank/DDBJ whole genome shotgun (WGS) entry which is preliminary data.</text>
</comment>
<dbReference type="EMBL" id="CAKKNE010000001">
    <property type="protein sequence ID" value="CAH0365573.1"/>
    <property type="molecule type" value="Genomic_DNA"/>
</dbReference>
<dbReference type="InterPro" id="IPR050145">
    <property type="entry name" value="Centrin_CML-like"/>
</dbReference>
<proteinExistence type="predicted"/>
<evidence type="ECO:0000313" key="5">
    <source>
        <dbReference type="Proteomes" id="UP000789595"/>
    </source>
</evidence>
<protein>
    <recommendedName>
        <fullName evidence="3">EF-hand domain-containing protein</fullName>
    </recommendedName>
</protein>
<accession>A0A8J2S5E8</accession>
<organism evidence="4 5">
    <name type="scientific">Pelagomonas calceolata</name>
    <dbReference type="NCBI Taxonomy" id="35677"/>
    <lineage>
        <taxon>Eukaryota</taxon>
        <taxon>Sar</taxon>
        <taxon>Stramenopiles</taxon>
        <taxon>Ochrophyta</taxon>
        <taxon>Pelagophyceae</taxon>
        <taxon>Pelagomonadales</taxon>
        <taxon>Pelagomonadaceae</taxon>
        <taxon>Pelagomonas</taxon>
    </lineage>
</organism>
<dbReference type="Pfam" id="PF13202">
    <property type="entry name" value="EF-hand_5"/>
    <property type="match status" value="2"/>
</dbReference>
<dbReference type="SMART" id="SM00054">
    <property type="entry name" value="EFh"/>
    <property type="match status" value="2"/>
</dbReference>
<dbReference type="InterPro" id="IPR011992">
    <property type="entry name" value="EF-hand-dom_pair"/>
</dbReference>
<dbReference type="PROSITE" id="PS00018">
    <property type="entry name" value="EF_HAND_1"/>
    <property type="match status" value="2"/>
</dbReference>
<keyword evidence="2" id="KW-0106">Calcium</keyword>
<evidence type="ECO:0000256" key="2">
    <source>
        <dbReference type="ARBA" id="ARBA00022837"/>
    </source>
</evidence>
<reference evidence="4" key="1">
    <citation type="submission" date="2021-11" db="EMBL/GenBank/DDBJ databases">
        <authorList>
            <consortium name="Genoscope - CEA"/>
            <person name="William W."/>
        </authorList>
    </citation>
    <scope>NUCLEOTIDE SEQUENCE</scope>
</reference>
<dbReference type="SUPFAM" id="SSF47473">
    <property type="entry name" value="EF-hand"/>
    <property type="match status" value="1"/>
</dbReference>
<feature type="domain" description="EF-hand" evidence="3">
    <location>
        <begin position="36"/>
        <end position="71"/>
    </location>
</feature>
<dbReference type="OrthoDB" id="26525at2759"/>
<evidence type="ECO:0000259" key="3">
    <source>
        <dbReference type="PROSITE" id="PS50222"/>
    </source>
</evidence>
<dbReference type="GO" id="GO:0005509">
    <property type="term" value="F:calcium ion binding"/>
    <property type="evidence" value="ECO:0007669"/>
    <property type="project" value="InterPro"/>
</dbReference>
<keyword evidence="1" id="KW-0677">Repeat</keyword>
<dbReference type="PANTHER" id="PTHR23050">
    <property type="entry name" value="CALCIUM BINDING PROTEIN"/>
    <property type="match status" value="1"/>
</dbReference>
<dbReference type="InterPro" id="IPR018247">
    <property type="entry name" value="EF_Hand_1_Ca_BS"/>
</dbReference>
<dbReference type="AlphaFoldDB" id="A0A8J2S5E8"/>
<gene>
    <name evidence="4" type="ORF">PECAL_1P20190</name>
</gene>
<dbReference type="PROSITE" id="PS50222">
    <property type="entry name" value="EF_HAND_2"/>
    <property type="match status" value="2"/>
</dbReference>
<keyword evidence="5" id="KW-1185">Reference proteome</keyword>
<evidence type="ECO:0000256" key="1">
    <source>
        <dbReference type="ARBA" id="ARBA00022737"/>
    </source>
</evidence>